<dbReference type="HOGENOM" id="CLU_2251456_0_0_1"/>
<reference evidence="1" key="1">
    <citation type="submission" date="2013-07" db="EMBL/GenBank/DDBJ databases">
        <title>The genome of an arbuscular mycorrhizal fungus provides insights into the evolution of the oldest plant symbiosis.</title>
        <authorList>
            <consortium name="DOE Joint Genome Institute"/>
            <person name="Tisserant E."/>
            <person name="Malbreil M."/>
            <person name="Kuo A."/>
            <person name="Kohler A."/>
            <person name="Symeonidi A."/>
            <person name="Balestrini R."/>
            <person name="Charron P."/>
            <person name="Duensing N."/>
            <person name="Frei-dit-Frey N."/>
            <person name="Gianinazzi-Pearson V."/>
            <person name="Gilbert B."/>
            <person name="Handa Y."/>
            <person name="Hijri M."/>
            <person name="Kaul R."/>
            <person name="Kawaguchi M."/>
            <person name="Krajinski F."/>
            <person name="Lammers P."/>
            <person name="Lapierre D."/>
            <person name="Masclaux F.G."/>
            <person name="Murat C."/>
            <person name="Morin E."/>
            <person name="Ndikumana S."/>
            <person name="Pagni M."/>
            <person name="Petitpierre D."/>
            <person name="Requena N."/>
            <person name="Rosikiewicz P."/>
            <person name="Riley R."/>
            <person name="Saito K."/>
            <person name="San Clemente H."/>
            <person name="Shapiro H."/>
            <person name="van Tuinen D."/>
            <person name="Becard G."/>
            <person name="Bonfante P."/>
            <person name="Paszkowski U."/>
            <person name="Shachar-Hill Y."/>
            <person name="Young J.P."/>
            <person name="Sanders I.R."/>
            <person name="Henrissat B."/>
            <person name="Rensing S.A."/>
            <person name="Grigoriev I.V."/>
            <person name="Corradi N."/>
            <person name="Roux C."/>
            <person name="Martin F."/>
        </authorList>
    </citation>
    <scope>NUCLEOTIDE SEQUENCE</scope>
    <source>
        <strain evidence="1">DAOM 197198</strain>
    </source>
</reference>
<organism evidence="1">
    <name type="scientific">Rhizophagus irregularis (strain DAOM 181602 / DAOM 197198 / MUCL 43194)</name>
    <name type="common">Arbuscular mycorrhizal fungus</name>
    <name type="synonym">Glomus intraradices</name>
    <dbReference type="NCBI Taxonomy" id="747089"/>
    <lineage>
        <taxon>Eukaryota</taxon>
        <taxon>Fungi</taxon>
        <taxon>Fungi incertae sedis</taxon>
        <taxon>Mucoromycota</taxon>
        <taxon>Glomeromycotina</taxon>
        <taxon>Glomeromycetes</taxon>
        <taxon>Glomerales</taxon>
        <taxon>Glomeraceae</taxon>
        <taxon>Rhizophagus</taxon>
    </lineage>
</organism>
<protein>
    <submittedName>
        <fullName evidence="1">Uncharacterized protein</fullName>
    </submittedName>
</protein>
<name>U9UDY8_RHIID</name>
<proteinExistence type="predicted"/>
<sequence>MFWPLILFLLLTVLLPWCSILQLSRLNSIPSIAIYISNPDILFLSFLGSLKYLRPDLAFSGFIFAFLYLQTNALRKKFYKYIKFIMISKNMQSLTKDEIMLSLV</sequence>
<evidence type="ECO:0000313" key="1">
    <source>
        <dbReference type="EMBL" id="ESA18634.1"/>
    </source>
</evidence>
<gene>
    <name evidence="1" type="ORF">GLOINDRAFT_93302</name>
</gene>
<dbReference type="AlphaFoldDB" id="U9UDY8"/>
<accession>U9UDY8</accession>
<dbReference type="EMBL" id="KI279022">
    <property type="protein sequence ID" value="ESA18634.1"/>
    <property type="molecule type" value="Genomic_DNA"/>
</dbReference>